<gene>
    <name evidence="1" type="ORF">PR048_032896</name>
</gene>
<protein>
    <submittedName>
        <fullName evidence="1">Uncharacterized protein</fullName>
    </submittedName>
</protein>
<sequence>MYRVVTGRYIDPRARARHASCCSSPAEETKNSCREVSLLASHQGDPGSIPGRVTPDFRMWESCQTMPLASRYSRGSPVSPPFSIITSITLIGSQDLDDKSRPNLFTHSLYSTDLGGWDFSDCTDSPALETPPIYHLLLSSQSAPAFPIPAYMPLYHLLLTSHSTPSTPTLDSPPLHHLLLTLRVILLPQPLQLATAPSVPHFSECSISPALESISLLHLLLTSQMLQLPPALYFHHSPFCSSFLRNLRISEDGVELRVWSNAAYRDSSKHMFEFSPPCPFFFYPSPVAVPPHTTIRCSRQSGETHRWCSGDLGQRGESVELSGGGE</sequence>
<comment type="caution">
    <text evidence="1">The sequence shown here is derived from an EMBL/GenBank/DDBJ whole genome shotgun (WGS) entry which is preliminary data.</text>
</comment>
<name>A0ABQ9G3I9_9NEOP</name>
<accession>A0ABQ9G3I9</accession>
<dbReference type="Proteomes" id="UP001159363">
    <property type="component" value="Chromosome 15"/>
</dbReference>
<reference evidence="1 2" key="1">
    <citation type="submission" date="2023-02" db="EMBL/GenBank/DDBJ databases">
        <title>LHISI_Scaffold_Assembly.</title>
        <authorList>
            <person name="Stuart O.P."/>
            <person name="Cleave R."/>
            <person name="Magrath M.J.L."/>
            <person name="Mikheyev A.S."/>
        </authorList>
    </citation>
    <scope>NUCLEOTIDE SEQUENCE [LARGE SCALE GENOMIC DNA]</scope>
    <source>
        <strain evidence="1">Daus_M_001</strain>
        <tissue evidence="1">Leg muscle</tissue>
    </source>
</reference>
<evidence type="ECO:0000313" key="2">
    <source>
        <dbReference type="Proteomes" id="UP001159363"/>
    </source>
</evidence>
<evidence type="ECO:0000313" key="1">
    <source>
        <dbReference type="EMBL" id="KAJ8867034.1"/>
    </source>
</evidence>
<proteinExistence type="predicted"/>
<dbReference type="EMBL" id="JARBHB010000016">
    <property type="protein sequence ID" value="KAJ8867034.1"/>
    <property type="molecule type" value="Genomic_DNA"/>
</dbReference>
<keyword evidence="2" id="KW-1185">Reference proteome</keyword>
<organism evidence="1 2">
    <name type="scientific">Dryococelus australis</name>
    <dbReference type="NCBI Taxonomy" id="614101"/>
    <lineage>
        <taxon>Eukaryota</taxon>
        <taxon>Metazoa</taxon>
        <taxon>Ecdysozoa</taxon>
        <taxon>Arthropoda</taxon>
        <taxon>Hexapoda</taxon>
        <taxon>Insecta</taxon>
        <taxon>Pterygota</taxon>
        <taxon>Neoptera</taxon>
        <taxon>Polyneoptera</taxon>
        <taxon>Phasmatodea</taxon>
        <taxon>Verophasmatodea</taxon>
        <taxon>Anareolatae</taxon>
        <taxon>Phasmatidae</taxon>
        <taxon>Eurycanthinae</taxon>
        <taxon>Dryococelus</taxon>
    </lineage>
</organism>